<keyword evidence="8 10" id="KW-0472">Membrane</keyword>
<dbReference type="Gene3D" id="2.170.130.10">
    <property type="entry name" value="TonB-dependent receptor, plug domain"/>
    <property type="match status" value="1"/>
</dbReference>
<dbReference type="Proteomes" id="UP001595904">
    <property type="component" value="Unassembled WGS sequence"/>
</dbReference>
<evidence type="ECO:0000256" key="9">
    <source>
        <dbReference type="ARBA" id="ARBA00023237"/>
    </source>
</evidence>
<feature type="domain" description="Secretin/TonB short N-terminal" evidence="13">
    <location>
        <begin position="56"/>
        <end position="106"/>
    </location>
</feature>
<feature type="chain" id="PRO_5047264136" evidence="12">
    <location>
        <begin position="28"/>
        <end position="1055"/>
    </location>
</feature>
<dbReference type="Gene3D" id="3.55.50.30">
    <property type="match status" value="1"/>
</dbReference>
<dbReference type="Pfam" id="PF07660">
    <property type="entry name" value="STN"/>
    <property type="match status" value="1"/>
</dbReference>
<keyword evidence="14" id="KW-0675">Receptor</keyword>
<protein>
    <submittedName>
        <fullName evidence="14">TonB-dependent receptor</fullName>
    </submittedName>
</protein>
<evidence type="ECO:0000256" key="4">
    <source>
        <dbReference type="ARBA" id="ARBA00022496"/>
    </source>
</evidence>
<evidence type="ECO:0000313" key="14">
    <source>
        <dbReference type="EMBL" id="MFC4312242.1"/>
    </source>
</evidence>
<dbReference type="Gene3D" id="2.40.170.20">
    <property type="entry name" value="TonB-dependent receptor, beta-barrel domain"/>
    <property type="match status" value="1"/>
</dbReference>
<comment type="subcellular location">
    <subcellularLocation>
        <location evidence="1 10">Cell outer membrane</location>
        <topology evidence="1 10">Multi-pass membrane protein</topology>
    </subcellularLocation>
</comment>
<evidence type="ECO:0000256" key="8">
    <source>
        <dbReference type="ARBA" id="ARBA00023136"/>
    </source>
</evidence>
<dbReference type="InterPro" id="IPR011662">
    <property type="entry name" value="Secretin/TonB_short_N"/>
</dbReference>
<dbReference type="Pfam" id="PF07715">
    <property type="entry name" value="Plug"/>
    <property type="match status" value="1"/>
</dbReference>
<keyword evidence="3 10" id="KW-1134">Transmembrane beta strand</keyword>
<keyword evidence="4" id="KW-0406">Ion transport</keyword>
<keyword evidence="5 10" id="KW-0812">Transmembrane</keyword>
<dbReference type="Pfam" id="PF00593">
    <property type="entry name" value="TonB_dep_Rec_b-barrel"/>
    <property type="match status" value="1"/>
</dbReference>
<keyword evidence="15" id="KW-1185">Reference proteome</keyword>
<keyword evidence="9 10" id="KW-0998">Cell outer membrane</keyword>
<gene>
    <name evidence="14" type="ORF">ACFPN2_24385</name>
</gene>
<evidence type="ECO:0000256" key="11">
    <source>
        <dbReference type="RuleBase" id="RU003357"/>
    </source>
</evidence>
<accession>A0ABV8SYX1</accession>
<evidence type="ECO:0000256" key="5">
    <source>
        <dbReference type="ARBA" id="ARBA00022692"/>
    </source>
</evidence>
<comment type="caution">
    <text evidence="14">The sequence shown here is derived from an EMBL/GenBank/DDBJ whole genome shotgun (WGS) entry which is preliminary data.</text>
</comment>
<name>A0ABV8SYX1_9GAMM</name>
<reference evidence="15" key="1">
    <citation type="journal article" date="2019" name="Int. J. Syst. Evol. Microbiol.">
        <title>The Global Catalogue of Microorganisms (GCM) 10K type strain sequencing project: providing services to taxonomists for standard genome sequencing and annotation.</title>
        <authorList>
            <consortium name="The Broad Institute Genomics Platform"/>
            <consortium name="The Broad Institute Genome Sequencing Center for Infectious Disease"/>
            <person name="Wu L."/>
            <person name="Ma J."/>
        </authorList>
    </citation>
    <scope>NUCLEOTIDE SEQUENCE [LARGE SCALE GENOMIC DNA]</scope>
    <source>
        <strain evidence="15">CGMCC 1.10759</strain>
    </source>
</reference>
<keyword evidence="2 10" id="KW-0813">Transport</keyword>
<evidence type="ECO:0000256" key="7">
    <source>
        <dbReference type="ARBA" id="ARBA00023077"/>
    </source>
</evidence>
<evidence type="ECO:0000313" key="15">
    <source>
        <dbReference type="Proteomes" id="UP001595904"/>
    </source>
</evidence>
<evidence type="ECO:0000256" key="6">
    <source>
        <dbReference type="ARBA" id="ARBA00023004"/>
    </source>
</evidence>
<dbReference type="InterPro" id="IPR012910">
    <property type="entry name" value="Plug_dom"/>
</dbReference>
<keyword evidence="7 11" id="KW-0798">TonB box</keyword>
<dbReference type="PROSITE" id="PS52016">
    <property type="entry name" value="TONB_DEPENDENT_REC_3"/>
    <property type="match status" value="1"/>
</dbReference>
<evidence type="ECO:0000256" key="12">
    <source>
        <dbReference type="SAM" id="SignalP"/>
    </source>
</evidence>
<dbReference type="EMBL" id="JBHSDU010000014">
    <property type="protein sequence ID" value="MFC4312242.1"/>
    <property type="molecule type" value="Genomic_DNA"/>
</dbReference>
<sequence>MRTRASSFAALSARAAVAIVIAQSAHAEDAARHAIDIDSQPVGAALQQLAAQTNLQILVFSQDAQNKRAPAVHGTLTADEALVRLLRDTGLTYEKVDAKTIAVKPVSNATTQPGVTGRDSLQADEAEVAEIVVTGSRIRHAGSEAISPVVGISADEIQLQGATRIEDVLNSLPAISPSQNGHVNGLGNGTATVDLRQLGPSRTLVLIDGKRLLPGDPVAPAPDLNNVPTALVERIDVLTGGASAVYGSDAVAGVVNFILKRNFEGIAFDTSIGLYNHKNDSSIQNLVRARGDTPATGTVYDGWTKDFNLTFGANTADGRGNVTAYLGYRNIDGVSWDRRDFSSCVVQSNAAGHYCGGSAGTAPALLIPVDGRFLTIDSGSGLLRPYTDGDSYNFADSNVLQREDSRYVAGALMHYQLHPNVDLYSDITYMRNQSLRQQAPDGVYGRYNISCDSPLLSSDQVDVLCTQQGFGANDAAPVTVYRRNVEGGLRPYDMQHESFRAVIGARGELATAWNYDVYAQYGRTKYDLELGNMLAQSRIARAIDSVPDPLTGQAVCASALRGADPSCVVYNPFAIGGVTPEALEYMSLTALQTGSTTERIIAASISGNLGEYGVQLPWTDQGVSIAFGPEYRREALVHSPDDAFRRGEIEGTVVSGTSGSIDIKEYFGELRIPLVSDRFLMHSVALETGYRKSDYSTAGEAEAYKFAGEWAPTRSLRFRGGYNRAVRAPTLVELFTAQTRTLTPTQDPCAGATPSASLANCAYSGVTAAQYGTIAPNPSGQYSFISGGNPNLRPEIADTTTIGLVFTPNEWLDGLNITLDYFDIEVEGYVSSVPGALSLSQCVATGNPVYCNLVQRDPTSGSLWIGNQGVIDGRLTNAGSLRTSGLDVNFGYTRPIAMGSIGLALSGTKLDKREIEALPDVRSYDCAETFGTTCGQPSPNWRHKLRATWYTPMDIDVSLSWRYIGSVKSDRTLPEIGGVIPAVDASIGAQNYFDLAANWRMRDKVNVSLSVNNVTDRTPPIIGANYILSYSNGGTYPGLYDLLGRYISLGLRASL</sequence>
<dbReference type="PANTHER" id="PTHR47234:SF2">
    <property type="entry name" value="TONB-DEPENDENT RECEPTOR"/>
    <property type="match status" value="1"/>
</dbReference>
<dbReference type="PANTHER" id="PTHR47234">
    <property type="match status" value="1"/>
</dbReference>
<dbReference type="InterPro" id="IPR036942">
    <property type="entry name" value="Beta-barrel_TonB_sf"/>
</dbReference>
<dbReference type="InterPro" id="IPR037066">
    <property type="entry name" value="Plug_dom_sf"/>
</dbReference>
<dbReference type="InterPro" id="IPR039426">
    <property type="entry name" value="TonB-dep_rcpt-like"/>
</dbReference>
<dbReference type="SUPFAM" id="SSF56935">
    <property type="entry name" value="Porins"/>
    <property type="match status" value="1"/>
</dbReference>
<evidence type="ECO:0000259" key="13">
    <source>
        <dbReference type="SMART" id="SM00965"/>
    </source>
</evidence>
<comment type="similarity">
    <text evidence="10 11">Belongs to the TonB-dependent receptor family.</text>
</comment>
<evidence type="ECO:0000256" key="1">
    <source>
        <dbReference type="ARBA" id="ARBA00004571"/>
    </source>
</evidence>
<evidence type="ECO:0000256" key="2">
    <source>
        <dbReference type="ARBA" id="ARBA00022448"/>
    </source>
</evidence>
<dbReference type="RefSeq" id="WP_380601454.1">
    <property type="nucleotide sequence ID" value="NZ_JBHSDU010000014.1"/>
</dbReference>
<dbReference type="SMART" id="SM00965">
    <property type="entry name" value="STN"/>
    <property type="match status" value="1"/>
</dbReference>
<feature type="signal peptide" evidence="12">
    <location>
        <begin position="1"/>
        <end position="27"/>
    </location>
</feature>
<keyword evidence="6" id="KW-0408">Iron</keyword>
<keyword evidence="12" id="KW-0732">Signal</keyword>
<evidence type="ECO:0000256" key="3">
    <source>
        <dbReference type="ARBA" id="ARBA00022452"/>
    </source>
</evidence>
<dbReference type="InterPro" id="IPR000531">
    <property type="entry name" value="Beta-barrel_TonB"/>
</dbReference>
<evidence type="ECO:0000256" key="10">
    <source>
        <dbReference type="PROSITE-ProRule" id="PRU01360"/>
    </source>
</evidence>
<keyword evidence="4" id="KW-0410">Iron transport</keyword>
<organism evidence="14 15">
    <name type="scientific">Steroidobacter flavus</name>
    <dbReference type="NCBI Taxonomy" id="1842136"/>
    <lineage>
        <taxon>Bacteria</taxon>
        <taxon>Pseudomonadati</taxon>
        <taxon>Pseudomonadota</taxon>
        <taxon>Gammaproteobacteria</taxon>
        <taxon>Steroidobacterales</taxon>
        <taxon>Steroidobacteraceae</taxon>
        <taxon>Steroidobacter</taxon>
    </lineage>
</organism>
<proteinExistence type="inferred from homology"/>